<keyword evidence="4 9" id="KW-0812">Transmembrane</keyword>
<accession>A0A7L2INF6</accession>
<feature type="transmembrane region" description="Helical" evidence="9">
    <location>
        <begin position="106"/>
        <end position="128"/>
    </location>
</feature>
<evidence type="ECO:0000256" key="9">
    <source>
        <dbReference type="SAM" id="Phobius"/>
    </source>
</evidence>
<dbReference type="PANTHER" id="PTHR32261">
    <property type="entry name" value="CALCIUM HOMEOSTASIS MODULATOR PROTEIN"/>
    <property type="match status" value="1"/>
</dbReference>
<dbReference type="OrthoDB" id="5962981at2759"/>
<reference evidence="10 11" key="1">
    <citation type="submission" date="2019-09" db="EMBL/GenBank/DDBJ databases">
        <title>Bird 10,000 Genomes (B10K) Project - Family phase.</title>
        <authorList>
            <person name="Zhang G."/>
        </authorList>
    </citation>
    <scope>NUCLEOTIDE SEQUENCE [LARGE SCALE GENOMIC DNA]</scope>
    <source>
        <strain evidence="10">B10K-DU-001-42</strain>
        <tissue evidence="10">Muscle</tissue>
    </source>
</reference>
<keyword evidence="11" id="KW-1185">Reference proteome</keyword>
<proteinExistence type="inferred from homology"/>
<feature type="non-terminal residue" evidence="10">
    <location>
        <position position="1"/>
    </location>
</feature>
<evidence type="ECO:0000313" key="10">
    <source>
        <dbReference type="EMBL" id="NXR13079.1"/>
    </source>
</evidence>
<evidence type="ECO:0000256" key="8">
    <source>
        <dbReference type="ARBA" id="ARBA00023303"/>
    </source>
</evidence>
<keyword evidence="8" id="KW-0407">Ion channel</keyword>
<dbReference type="Proteomes" id="UP000536381">
    <property type="component" value="Unassembled WGS sequence"/>
</dbReference>
<evidence type="ECO:0000256" key="2">
    <source>
        <dbReference type="ARBA" id="ARBA00008497"/>
    </source>
</evidence>
<evidence type="ECO:0000256" key="3">
    <source>
        <dbReference type="ARBA" id="ARBA00022448"/>
    </source>
</evidence>
<name>A0A7L2INF6_9PICI</name>
<keyword evidence="6" id="KW-0406">Ion transport</keyword>
<dbReference type="GO" id="GO:0005261">
    <property type="term" value="F:monoatomic cation channel activity"/>
    <property type="evidence" value="ECO:0007669"/>
    <property type="project" value="TreeGrafter"/>
</dbReference>
<keyword evidence="5 9" id="KW-1133">Transmembrane helix</keyword>
<dbReference type="InterPro" id="IPR029569">
    <property type="entry name" value="CALHM"/>
</dbReference>
<keyword evidence="7 9" id="KW-0472">Membrane</keyword>
<dbReference type="AlphaFoldDB" id="A0A7L2INF6"/>
<evidence type="ECO:0000256" key="1">
    <source>
        <dbReference type="ARBA" id="ARBA00004141"/>
    </source>
</evidence>
<feature type="transmembrane region" description="Helical" evidence="9">
    <location>
        <begin position="20"/>
        <end position="39"/>
    </location>
</feature>
<evidence type="ECO:0000256" key="4">
    <source>
        <dbReference type="ARBA" id="ARBA00022692"/>
    </source>
</evidence>
<feature type="transmembrane region" description="Helical" evidence="9">
    <location>
        <begin position="51"/>
        <end position="69"/>
    </location>
</feature>
<evidence type="ECO:0000313" key="11">
    <source>
        <dbReference type="Proteomes" id="UP000536381"/>
    </source>
</evidence>
<dbReference type="PANTHER" id="PTHR32261:SF4">
    <property type="entry name" value="CALCIUM HOMEOSTASIS MODULATOR PROTEIN 6"/>
    <property type="match status" value="1"/>
</dbReference>
<evidence type="ECO:0000256" key="6">
    <source>
        <dbReference type="ARBA" id="ARBA00023065"/>
    </source>
</evidence>
<gene>
    <name evidence="10" type="primary">Calhm6</name>
    <name evidence="10" type="ORF">SEMFRA_R02590</name>
</gene>
<evidence type="ECO:0000256" key="7">
    <source>
        <dbReference type="ARBA" id="ARBA00023136"/>
    </source>
</evidence>
<feature type="transmembrane region" description="Helical" evidence="9">
    <location>
        <begin position="179"/>
        <end position="202"/>
    </location>
</feature>
<dbReference type="Pfam" id="PF14798">
    <property type="entry name" value="Ca_hom_mod"/>
    <property type="match status" value="1"/>
</dbReference>
<dbReference type="GO" id="GO:0005886">
    <property type="term" value="C:plasma membrane"/>
    <property type="evidence" value="ECO:0007669"/>
    <property type="project" value="TreeGrafter"/>
</dbReference>
<feature type="non-terminal residue" evidence="10">
    <location>
        <position position="330"/>
    </location>
</feature>
<sequence length="330" mass="37118">MDQLKHVLGLCTRHQDVLRCSMVSLLTAVCEYVFSAVLFKCPCNSDNMLYGIVFLLVPAFILLLLGCIWNTKMWQLVTGCYFDKRCSPQHCNFNLCKSYTYTLIEILFRASVAPLTWVAVALLGASFYECAASGNDIIKNFLCKDKGKMCRAQVAKLPCNETLSEMSKGTLNLQAQSQLIGLLLILCIVIMGVISTCVNHCCSPVSYMQLKFWRIYLKKENKIFEIKAKEHATTLAEININSFFLTADQTPPQILSTGQPAAPRAFQTPSNEDWQKISLLYSFIPQEQYYSMIHKFVNTERGSTGRFPEGNQNPSVLDFVDEVDLSDSGV</sequence>
<evidence type="ECO:0000256" key="5">
    <source>
        <dbReference type="ARBA" id="ARBA00022989"/>
    </source>
</evidence>
<comment type="subcellular location">
    <subcellularLocation>
        <location evidence="1">Membrane</location>
        <topology evidence="1">Multi-pass membrane protein</topology>
    </subcellularLocation>
</comment>
<comment type="similarity">
    <text evidence="2">Belongs to the CALHM family.</text>
</comment>
<dbReference type="EMBL" id="VWYK01090976">
    <property type="protein sequence ID" value="NXR13079.1"/>
    <property type="molecule type" value="Genomic_DNA"/>
</dbReference>
<organism evidence="10 11">
    <name type="scientific">Semnornis frantzii</name>
    <dbReference type="NCBI Taxonomy" id="91796"/>
    <lineage>
        <taxon>Eukaryota</taxon>
        <taxon>Metazoa</taxon>
        <taxon>Chordata</taxon>
        <taxon>Craniata</taxon>
        <taxon>Vertebrata</taxon>
        <taxon>Euteleostomi</taxon>
        <taxon>Archelosauria</taxon>
        <taxon>Archosauria</taxon>
        <taxon>Dinosauria</taxon>
        <taxon>Saurischia</taxon>
        <taxon>Theropoda</taxon>
        <taxon>Coelurosauria</taxon>
        <taxon>Aves</taxon>
        <taxon>Neognathae</taxon>
        <taxon>Neoaves</taxon>
        <taxon>Telluraves</taxon>
        <taxon>Coraciimorphae</taxon>
        <taxon>Piciformes</taxon>
        <taxon>Ramphastidae</taxon>
        <taxon>Semnornis</taxon>
    </lineage>
</organism>
<dbReference type="GO" id="GO:1904669">
    <property type="term" value="P:ATP export"/>
    <property type="evidence" value="ECO:0007669"/>
    <property type="project" value="UniProtKB-ARBA"/>
</dbReference>
<protein>
    <submittedName>
        <fullName evidence="10">CAHM6 protein</fullName>
    </submittedName>
</protein>
<keyword evidence="3" id="KW-0813">Transport</keyword>
<comment type="caution">
    <text evidence="10">The sequence shown here is derived from an EMBL/GenBank/DDBJ whole genome shotgun (WGS) entry which is preliminary data.</text>
</comment>